<dbReference type="EMBL" id="AP017312">
    <property type="protein sequence ID" value="BAU28974.1"/>
    <property type="molecule type" value="Genomic_DNA"/>
</dbReference>
<proteinExistence type="predicted"/>
<sequence>MAAEQLGKCVQDEVIELLNEYRVLKVQQKNKTEREVAGVIDLFPTLSQDEESEKRSELKFRQIERALQEGLDTIERKIIEEKYLSSVETNDIDIFIGLGIKRWKYYKKKNAAITNIAKALGII</sequence>
<keyword evidence="2" id="KW-1185">Reference proteome</keyword>
<dbReference type="AlphaFoldDB" id="A0A0U5BLB0"/>
<reference evidence="1 2" key="1">
    <citation type="submission" date="2015-12" db="EMBL/GenBank/DDBJ databases">
        <title>Genome sequence of Aneurinibacillus soli.</title>
        <authorList>
            <person name="Lee J.S."/>
            <person name="Lee K.C."/>
            <person name="Kim K.K."/>
            <person name="Lee B.W."/>
        </authorList>
    </citation>
    <scope>NUCLEOTIDE SEQUENCE [LARGE SCALE GENOMIC DNA]</scope>
    <source>
        <strain evidence="1 2">CB4</strain>
    </source>
</reference>
<dbReference type="InterPro" id="IPR006524">
    <property type="entry name" value="ArpU-like"/>
</dbReference>
<protein>
    <submittedName>
        <fullName evidence="1">Uncharacterized protein</fullName>
    </submittedName>
</protein>
<gene>
    <name evidence="1" type="ORF">CB4_03152</name>
</gene>
<dbReference type="KEGG" id="asoc:CB4_03152"/>
<evidence type="ECO:0000313" key="2">
    <source>
        <dbReference type="Proteomes" id="UP000217696"/>
    </source>
</evidence>
<accession>A0A0U5BLB0</accession>
<evidence type="ECO:0000313" key="1">
    <source>
        <dbReference type="EMBL" id="BAU28974.1"/>
    </source>
</evidence>
<dbReference type="RefSeq" id="WP_231956036.1">
    <property type="nucleotide sequence ID" value="NZ_AP017312.1"/>
</dbReference>
<name>A0A0U5BLB0_9BACL</name>
<dbReference type="NCBIfam" id="TIGR01637">
    <property type="entry name" value="phage_arpU"/>
    <property type="match status" value="1"/>
</dbReference>
<dbReference type="Proteomes" id="UP000217696">
    <property type="component" value="Chromosome"/>
</dbReference>
<organism evidence="1 2">
    <name type="scientific">Aneurinibacillus soli</name>
    <dbReference type="NCBI Taxonomy" id="1500254"/>
    <lineage>
        <taxon>Bacteria</taxon>
        <taxon>Bacillati</taxon>
        <taxon>Bacillota</taxon>
        <taxon>Bacilli</taxon>
        <taxon>Bacillales</taxon>
        <taxon>Paenibacillaceae</taxon>
        <taxon>Aneurinibacillus group</taxon>
        <taxon>Aneurinibacillus</taxon>
    </lineage>
</organism>